<accession>A0A918Y6Y2</accession>
<sequence length="167" mass="17294">MPVTGTDTGQAPATVRPAGPGDLGELGRMVGRCSAAAVRDRTHGGTRHADLLDGIRSTLLGGSGTVLLAAEGRRAVGCLELLRPSPGAPVAEMALLVEDARQGTGIGTRLVAAVPAWARAAGVRDVHFSVEAGNGRARRLLRRLDAGRLRARWEQGVVEGTWHVGGL</sequence>
<dbReference type="Gene3D" id="3.40.630.30">
    <property type="match status" value="1"/>
</dbReference>
<evidence type="ECO:0000256" key="1">
    <source>
        <dbReference type="SAM" id="MobiDB-lite"/>
    </source>
</evidence>
<organism evidence="3 4">
    <name type="scientific">Streptomyces naganishii JCM 4654</name>
    <dbReference type="NCBI Taxonomy" id="1306179"/>
    <lineage>
        <taxon>Bacteria</taxon>
        <taxon>Bacillati</taxon>
        <taxon>Actinomycetota</taxon>
        <taxon>Actinomycetes</taxon>
        <taxon>Kitasatosporales</taxon>
        <taxon>Streptomycetaceae</taxon>
        <taxon>Streptomyces</taxon>
    </lineage>
</organism>
<dbReference type="InterPro" id="IPR000182">
    <property type="entry name" value="GNAT_dom"/>
</dbReference>
<dbReference type="PROSITE" id="PS51186">
    <property type="entry name" value="GNAT"/>
    <property type="match status" value="1"/>
</dbReference>
<feature type="compositionally biased region" description="Polar residues" evidence="1">
    <location>
        <begin position="1"/>
        <end position="11"/>
    </location>
</feature>
<dbReference type="EMBL" id="BMVF01000014">
    <property type="protein sequence ID" value="GHD93360.1"/>
    <property type="molecule type" value="Genomic_DNA"/>
</dbReference>
<dbReference type="Pfam" id="PF00583">
    <property type="entry name" value="Acetyltransf_1"/>
    <property type="match status" value="1"/>
</dbReference>
<dbReference type="InterPro" id="IPR016181">
    <property type="entry name" value="Acyl_CoA_acyltransferase"/>
</dbReference>
<dbReference type="AlphaFoldDB" id="A0A918Y6Y2"/>
<dbReference type="Proteomes" id="UP000608955">
    <property type="component" value="Unassembled WGS sequence"/>
</dbReference>
<reference evidence="3" key="1">
    <citation type="journal article" date="2014" name="Int. J. Syst. Evol. Microbiol.">
        <title>Complete genome sequence of Corynebacterium casei LMG S-19264T (=DSM 44701T), isolated from a smear-ripened cheese.</title>
        <authorList>
            <consortium name="US DOE Joint Genome Institute (JGI-PGF)"/>
            <person name="Walter F."/>
            <person name="Albersmeier A."/>
            <person name="Kalinowski J."/>
            <person name="Ruckert C."/>
        </authorList>
    </citation>
    <scope>NUCLEOTIDE SEQUENCE</scope>
    <source>
        <strain evidence="3">JCM 4654</strain>
    </source>
</reference>
<evidence type="ECO:0000313" key="3">
    <source>
        <dbReference type="EMBL" id="GHD93360.1"/>
    </source>
</evidence>
<gene>
    <name evidence="3" type="ORF">GCM10010508_49720</name>
</gene>
<protein>
    <recommendedName>
        <fullName evidence="2">N-acetyltransferase domain-containing protein</fullName>
    </recommendedName>
</protein>
<keyword evidence="4" id="KW-1185">Reference proteome</keyword>
<comment type="caution">
    <text evidence="3">The sequence shown here is derived from an EMBL/GenBank/DDBJ whole genome shotgun (WGS) entry which is preliminary data.</text>
</comment>
<name>A0A918Y6Y2_9ACTN</name>
<feature type="region of interest" description="Disordered" evidence="1">
    <location>
        <begin position="1"/>
        <end position="23"/>
    </location>
</feature>
<feature type="domain" description="N-acetyltransferase" evidence="2">
    <location>
        <begin position="13"/>
        <end position="167"/>
    </location>
</feature>
<evidence type="ECO:0000259" key="2">
    <source>
        <dbReference type="PROSITE" id="PS51186"/>
    </source>
</evidence>
<dbReference type="SUPFAM" id="SSF55729">
    <property type="entry name" value="Acyl-CoA N-acyltransferases (Nat)"/>
    <property type="match status" value="1"/>
</dbReference>
<reference evidence="3" key="2">
    <citation type="submission" date="2020-09" db="EMBL/GenBank/DDBJ databases">
        <authorList>
            <person name="Sun Q."/>
            <person name="Ohkuma M."/>
        </authorList>
    </citation>
    <scope>NUCLEOTIDE SEQUENCE</scope>
    <source>
        <strain evidence="3">JCM 4654</strain>
    </source>
</reference>
<proteinExistence type="predicted"/>
<evidence type="ECO:0000313" key="4">
    <source>
        <dbReference type="Proteomes" id="UP000608955"/>
    </source>
</evidence>
<dbReference type="GO" id="GO:0016747">
    <property type="term" value="F:acyltransferase activity, transferring groups other than amino-acyl groups"/>
    <property type="evidence" value="ECO:0007669"/>
    <property type="project" value="InterPro"/>
</dbReference>